<dbReference type="PANTHER" id="PTHR14154">
    <property type="entry name" value="UPF0041 BRAIN PROTEIN 44-RELATED"/>
    <property type="match status" value="1"/>
</dbReference>
<comment type="caution">
    <text evidence="10">The sequence shown here is derived from an EMBL/GenBank/DDBJ whole genome shotgun (WGS) entry which is preliminary data.</text>
</comment>
<keyword evidence="4 9" id="KW-0812">Transmembrane</keyword>
<name>A0A8H3FUN9_9LECA</name>
<keyword evidence="3 9" id="KW-0813">Transport</keyword>
<dbReference type="OrthoDB" id="869189at2759"/>
<comment type="similarity">
    <text evidence="2 9">Belongs to the mitochondrial pyruvate carrier (MPC) (TC 2.A.105) family.</text>
</comment>
<dbReference type="EMBL" id="CAJPDQ010000037">
    <property type="protein sequence ID" value="CAF9931054.1"/>
    <property type="molecule type" value="Genomic_DNA"/>
</dbReference>
<dbReference type="Pfam" id="PF03650">
    <property type="entry name" value="MPC"/>
    <property type="match status" value="1"/>
</dbReference>
<dbReference type="GO" id="GO:0006850">
    <property type="term" value="P:pyruvate import into mitochondria"/>
    <property type="evidence" value="ECO:0007669"/>
    <property type="project" value="InterPro"/>
</dbReference>
<keyword evidence="7 9" id="KW-0496">Mitochondrion</keyword>
<sequence>MSSSRIGFRFLHASRRPQPNTQQFRQTISQRWQATDATTVPTQSAFQRFYNSPVGPKTVHFWAPVMKWGVVLAGVADFARPAEKLSLQQNVALTCTGLIWTRWCLIIKPRNILLASVNFLLGCVGIVQVTRVLMYQQSLKGKPTSDLVVDNAKDVKNTIVDGAKDGAAKAKALVQ</sequence>
<evidence type="ECO:0000256" key="3">
    <source>
        <dbReference type="ARBA" id="ARBA00022448"/>
    </source>
</evidence>
<proteinExistence type="inferred from homology"/>
<reference evidence="10" key="1">
    <citation type="submission" date="2021-03" db="EMBL/GenBank/DDBJ databases">
        <authorList>
            <person name="Tagirdzhanova G."/>
        </authorList>
    </citation>
    <scope>NUCLEOTIDE SEQUENCE</scope>
</reference>
<comment type="subcellular location">
    <subcellularLocation>
        <location evidence="1 9">Mitochondrion inner membrane</location>
        <topology evidence="1 9">Multi-pass membrane protein</topology>
    </subcellularLocation>
</comment>
<feature type="transmembrane region" description="Helical" evidence="9">
    <location>
        <begin position="112"/>
        <end position="134"/>
    </location>
</feature>
<evidence type="ECO:0000256" key="8">
    <source>
        <dbReference type="ARBA" id="ARBA00023136"/>
    </source>
</evidence>
<evidence type="ECO:0000256" key="2">
    <source>
        <dbReference type="ARBA" id="ARBA00006416"/>
    </source>
</evidence>
<evidence type="ECO:0000256" key="9">
    <source>
        <dbReference type="RuleBase" id="RU363100"/>
    </source>
</evidence>
<comment type="function">
    <text evidence="9">Mediates the uptake of pyruvate into mitochondria.</text>
</comment>
<keyword evidence="11" id="KW-1185">Reference proteome</keyword>
<dbReference type="Proteomes" id="UP000664169">
    <property type="component" value="Unassembled WGS sequence"/>
</dbReference>
<dbReference type="InterPro" id="IPR005336">
    <property type="entry name" value="MPC"/>
</dbReference>
<evidence type="ECO:0000256" key="7">
    <source>
        <dbReference type="ARBA" id="ARBA00023128"/>
    </source>
</evidence>
<organism evidence="10 11">
    <name type="scientific">Gomphillus americanus</name>
    <dbReference type="NCBI Taxonomy" id="1940652"/>
    <lineage>
        <taxon>Eukaryota</taxon>
        <taxon>Fungi</taxon>
        <taxon>Dikarya</taxon>
        <taxon>Ascomycota</taxon>
        <taxon>Pezizomycotina</taxon>
        <taxon>Lecanoromycetes</taxon>
        <taxon>OSLEUM clade</taxon>
        <taxon>Ostropomycetidae</taxon>
        <taxon>Ostropales</taxon>
        <taxon>Graphidaceae</taxon>
        <taxon>Gomphilloideae</taxon>
        <taxon>Gomphillus</taxon>
    </lineage>
</organism>
<gene>
    <name evidence="10" type="ORF">GOMPHAMPRED_005804</name>
</gene>
<keyword evidence="5 9" id="KW-0999">Mitochondrion inner membrane</keyword>
<dbReference type="GO" id="GO:0005743">
    <property type="term" value="C:mitochondrial inner membrane"/>
    <property type="evidence" value="ECO:0007669"/>
    <property type="project" value="UniProtKB-SubCell"/>
</dbReference>
<keyword evidence="8 9" id="KW-0472">Membrane</keyword>
<dbReference type="AlphaFoldDB" id="A0A8H3FUN9"/>
<keyword evidence="6 9" id="KW-1133">Transmembrane helix</keyword>
<evidence type="ECO:0000313" key="10">
    <source>
        <dbReference type="EMBL" id="CAF9931054.1"/>
    </source>
</evidence>
<protein>
    <recommendedName>
        <fullName evidence="9">Mitochondrial pyruvate carrier</fullName>
    </recommendedName>
</protein>
<evidence type="ECO:0000256" key="4">
    <source>
        <dbReference type="ARBA" id="ARBA00022692"/>
    </source>
</evidence>
<accession>A0A8H3FUN9</accession>
<evidence type="ECO:0000256" key="1">
    <source>
        <dbReference type="ARBA" id="ARBA00004448"/>
    </source>
</evidence>
<evidence type="ECO:0000256" key="5">
    <source>
        <dbReference type="ARBA" id="ARBA00022792"/>
    </source>
</evidence>
<comment type="caution">
    <text evidence="9">Lacks conserved residue(s) required for the propagation of feature annotation.</text>
</comment>
<evidence type="ECO:0000313" key="11">
    <source>
        <dbReference type="Proteomes" id="UP000664169"/>
    </source>
</evidence>
<evidence type="ECO:0000256" key="6">
    <source>
        <dbReference type="ARBA" id="ARBA00022989"/>
    </source>
</evidence>